<dbReference type="GO" id="GO:0008610">
    <property type="term" value="P:lipid biosynthetic process"/>
    <property type="evidence" value="ECO:0007669"/>
    <property type="project" value="InterPro"/>
</dbReference>
<dbReference type="GO" id="GO:0016491">
    <property type="term" value="F:oxidoreductase activity"/>
    <property type="evidence" value="ECO:0007669"/>
    <property type="project" value="InterPro"/>
</dbReference>
<dbReference type="GO" id="GO:0016020">
    <property type="term" value="C:membrane"/>
    <property type="evidence" value="ECO:0007669"/>
    <property type="project" value="UniProtKB-SubCell"/>
</dbReference>
<dbReference type="InterPro" id="IPR006694">
    <property type="entry name" value="Fatty_acid_hydroxylase"/>
</dbReference>
<sequence>MTSKMGSPSSSVIVPRMVIGTFISTAIFFPSLYLPILTPYYNWLFNSRIFNCSLFETVEILLLYAIIEPIYTYRFAHNPSLRIDVRPVKSEQISSPKSQKHKPLLPRLKRPSKRLLEIGKSIFPLASLDLILIKKYAGVPVPDIRRSGGYDPLPAGEGRIKSSFLAPTVHRFSWSSPLQITRALPRDVPSSRRIVLELMVAFFLYDTLFFLTHIALHRIPTLRRIHHPHHTHSEINPQVTNQLTMIERLSLILLANFSLNIIGSHVLTRTLFVPIFVYMLVEIHCGMDLEWGYEKIMPFGLGAGCRKHAMHHRLGEGYYQQFFTWWDDGLVAAEQWLKGRK</sequence>
<evidence type="ECO:0000313" key="8">
    <source>
        <dbReference type="Proteomes" id="UP000664132"/>
    </source>
</evidence>
<comment type="caution">
    <text evidence="7">The sequence shown here is derived from an EMBL/GenBank/DDBJ whole genome shotgun (WGS) entry which is preliminary data.</text>
</comment>
<keyword evidence="2 5" id="KW-0812">Transmembrane</keyword>
<dbReference type="GO" id="GO:0005506">
    <property type="term" value="F:iron ion binding"/>
    <property type="evidence" value="ECO:0007669"/>
    <property type="project" value="InterPro"/>
</dbReference>
<feature type="transmembrane region" description="Helical" evidence="5">
    <location>
        <begin position="194"/>
        <end position="216"/>
    </location>
</feature>
<organism evidence="7 8">
    <name type="scientific">Cadophora malorum</name>
    <dbReference type="NCBI Taxonomy" id="108018"/>
    <lineage>
        <taxon>Eukaryota</taxon>
        <taxon>Fungi</taxon>
        <taxon>Dikarya</taxon>
        <taxon>Ascomycota</taxon>
        <taxon>Pezizomycotina</taxon>
        <taxon>Leotiomycetes</taxon>
        <taxon>Helotiales</taxon>
        <taxon>Ploettnerulaceae</taxon>
        <taxon>Cadophora</taxon>
    </lineage>
</organism>
<keyword evidence="8" id="KW-1185">Reference proteome</keyword>
<protein>
    <recommendedName>
        <fullName evidence="6">Fatty acid hydroxylase domain-containing protein</fullName>
    </recommendedName>
</protein>
<dbReference type="Pfam" id="PF04116">
    <property type="entry name" value="FA_hydroxylase"/>
    <property type="match status" value="1"/>
</dbReference>
<feature type="transmembrane region" description="Helical" evidence="5">
    <location>
        <begin position="12"/>
        <end position="36"/>
    </location>
</feature>
<evidence type="ECO:0000256" key="1">
    <source>
        <dbReference type="ARBA" id="ARBA00004370"/>
    </source>
</evidence>
<reference evidence="7" key="1">
    <citation type="submission" date="2021-02" db="EMBL/GenBank/DDBJ databases">
        <title>Genome sequence Cadophora malorum strain M34.</title>
        <authorList>
            <person name="Stefanovic E."/>
            <person name="Vu D."/>
            <person name="Scully C."/>
            <person name="Dijksterhuis J."/>
            <person name="Roader J."/>
            <person name="Houbraken J."/>
        </authorList>
    </citation>
    <scope>NUCLEOTIDE SEQUENCE</scope>
    <source>
        <strain evidence="7">M34</strain>
    </source>
</reference>
<dbReference type="EMBL" id="JAFJYH010000071">
    <property type="protein sequence ID" value="KAG4421094.1"/>
    <property type="molecule type" value="Genomic_DNA"/>
</dbReference>
<evidence type="ECO:0000256" key="5">
    <source>
        <dbReference type="SAM" id="Phobius"/>
    </source>
</evidence>
<feature type="domain" description="Fatty acid hydroxylase" evidence="6">
    <location>
        <begin position="199"/>
        <end position="328"/>
    </location>
</feature>
<accession>A0A8H7WBH3</accession>
<proteinExistence type="predicted"/>
<gene>
    <name evidence="7" type="ORF">IFR04_005737</name>
</gene>
<evidence type="ECO:0000256" key="4">
    <source>
        <dbReference type="ARBA" id="ARBA00023136"/>
    </source>
</evidence>
<comment type="subcellular location">
    <subcellularLocation>
        <location evidence="1">Membrane</location>
    </subcellularLocation>
</comment>
<dbReference type="InterPro" id="IPR050307">
    <property type="entry name" value="Sterol_Desaturase_Related"/>
</dbReference>
<dbReference type="AlphaFoldDB" id="A0A8H7WBH3"/>
<evidence type="ECO:0000259" key="6">
    <source>
        <dbReference type="Pfam" id="PF04116"/>
    </source>
</evidence>
<dbReference type="Proteomes" id="UP000664132">
    <property type="component" value="Unassembled WGS sequence"/>
</dbReference>
<evidence type="ECO:0000313" key="7">
    <source>
        <dbReference type="EMBL" id="KAG4421094.1"/>
    </source>
</evidence>
<name>A0A8H7WBH3_9HELO</name>
<keyword evidence="3 5" id="KW-1133">Transmembrane helix</keyword>
<feature type="transmembrane region" description="Helical" evidence="5">
    <location>
        <begin position="48"/>
        <end position="67"/>
    </location>
</feature>
<evidence type="ECO:0000256" key="3">
    <source>
        <dbReference type="ARBA" id="ARBA00022989"/>
    </source>
</evidence>
<keyword evidence="4 5" id="KW-0472">Membrane</keyword>
<evidence type="ECO:0000256" key="2">
    <source>
        <dbReference type="ARBA" id="ARBA00022692"/>
    </source>
</evidence>
<dbReference type="OrthoDB" id="1658724at2759"/>
<dbReference type="PANTHER" id="PTHR11863">
    <property type="entry name" value="STEROL DESATURASE"/>
    <property type="match status" value="1"/>
</dbReference>